<feature type="binding site" evidence="6">
    <location>
        <position position="468"/>
    </location>
    <ligand>
        <name>(6S)-5-formyl-5,6,7,8-tetrahydrofolate</name>
        <dbReference type="ChEBI" id="CHEBI:57457"/>
    </ligand>
</feature>
<dbReference type="InterPro" id="IPR027266">
    <property type="entry name" value="TrmE/GcvT-like"/>
</dbReference>
<feature type="binding site" evidence="6">
    <location>
        <begin position="293"/>
        <end position="296"/>
    </location>
    <ligand>
        <name>GTP</name>
        <dbReference type="ChEBI" id="CHEBI:37565"/>
    </ligand>
</feature>
<feature type="binding site" evidence="6">
    <location>
        <position position="104"/>
    </location>
    <ligand>
        <name>(6S)-5-formyl-5,6,7,8-tetrahydrofolate</name>
        <dbReference type="ChEBI" id="CHEBI:57457"/>
    </ligand>
</feature>
<evidence type="ECO:0000256" key="8">
    <source>
        <dbReference type="SAM" id="MobiDB-lite"/>
    </source>
</evidence>
<proteinExistence type="inferred from homology"/>
<feature type="binding site" evidence="6">
    <location>
        <position position="249"/>
    </location>
    <ligand>
        <name>K(+)</name>
        <dbReference type="ChEBI" id="CHEBI:29103"/>
    </ligand>
</feature>
<keyword evidence="6" id="KW-0460">Magnesium</keyword>
<dbReference type="NCBIfam" id="NF003661">
    <property type="entry name" value="PRK05291.1-3"/>
    <property type="match status" value="1"/>
</dbReference>
<feature type="binding site" evidence="6">
    <location>
        <begin position="249"/>
        <end position="254"/>
    </location>
    <ligand>
        <name>GTP</name>
        <dbReference type="ChEBI" id="CHEBI:37565"/>
    </ligand>
</feature>
<sequence length="468" mass="50037">MIDWVDPWRGTADHGGPVTPSESHTPTIAAVATAPGVGAVSLIRVSGPQAVAIADRVTGGRASRAEPRQAVRCRILDAAGATLDDGLMTVFRGPRSFTGEDAVEFAGHGGMLVTREVLSRFLACGAIPAGPGEFTQRAFFNGKLDLTQAEGVMDLISAQTSLALRAAREQMEGTIGRRTIEARDEILGVLAHVEAYIDFPDEDIDPDTGRALCDRLDRVSAAIDRLLATADQGRILREGVRTVIFGEPNVGKSSLLNRLLGYERAIVSEIAGTTRDTIEETVNLGGIPLRLIDTAGVRQAGDRIEEEGIRRTVRQIESADLLLEVADAGLPRPLLRPADVPEDTRHLLILNKADLGEHADWSGIEAVRISCQLDQGFDRLEAVIREALHLGSGEWGDHAVAINARHQACLARARQSLAAASAFLEPPADTELAAIDLREALDALGEVVGRVDTEDLLGVIFSSFCIGK</sequence>
<dbReference type="NCBIfam" id="TIGR00231">
    <property type="entry name" value="small_GTP"/>
    <property type="match status" value="1"/>
</dbReference>
<evidence type="ECO:0000256" key="2">
    <source>
        <dbReference type="ARBA" id="ARBA00022694"/>
    </source>
</evidence>
<dbReference type="GO" id="GO:0002098">
    <property type="term" value="P:tRNA wobble uridine modification"/>
    <property type="evidence" value="ECO:0007669"/>
    <property type="project" value="TreeGrafter"/>
</dbReference>
<feature type="binding site" evidence="6">
    <location>
        <position position="273"/>
    </location>
    <ligand>
        <name>K(+)</name>
        <dbReference type="ChEBI" id="CHEBI:29103"/>
    </ligand>
</feature>
<dbReference type="CDD" id="cd04164">
    <property type="entry name" value="trmE"/>
    <property type="match status" value="1"/>
</dbReference>
<feature type="domain" description="TrmE-type G" evidence="9">
    <location>
        <begin position="239"/>
        <end position="389"/>
    </location>
</feature>
<dbReference type="InterPro" id="IPR004520">
    <property type="entry name" value="GTPase_MnmE"/>
</dbReference>
<feature type="binding site" evidence="6">
    <location>
        <position position="253"/>
    </location>
    <ligand>
        <name>Mg(2+)</name>
        <dbReference type="ChEBI" id="CHEBI:18420"/>
    </ligand>
</feature>
<evidence type="ECO:0000256" key="5">
    <source>
        <dbReference type="ARBA" id="ARBA00023134"/>
    </source>
</evidence>
<name>A0A975IZ39_9BACT</name>
<gene>
    <name evidence="6 10" type="primary">mnmE</name>
    <name evidence="6" type="synonym">trmE</name>
    <name evidence="10" type="ORF">KBB96_10440</name>
</gene>
<dbReference type="Pfam" id="PF12631">
    <property type="entry name" value="MnmE_helical"/>
    <property type="match status" value="1"/>
</dbReference>
<dbReference type="EMBL" id="CP073100">
    <property type="protein sequence ID" value="QUE49290.1"/>
    <property type="molecule type" value="Genomic_DNA"/>
</dbReference>
<dbReference type="KEGG" id="lamb:KBB96_10440"/>
<feature type="binding site" evidence="6">
    <location>
        <position position="274"/>
    </location>
    <ligand>
        <name>Mg(2+)</name>
        <dbReference type="ChEBI" id="CHEBI:18420"/>
    </ligand>
</feature>
<feature type="binding site" evidence="6">
    <location>
        <position position="268"/>
    </location>
    <ligand>
        <name>K(+)</name>
        <dbReference type="ChEBI" id="CHEBI:29103"/>
    </ligand>
</feature>
<dbReference type="AlphaFoldDB" id="A0A975IZ39"/>
<protein>
    <recommendedName>
        <fullName evidence="6">tRNA modification GTPase MnmE</fullName>
        <ecNumber evidence="6">3.6.-.-</ecNumber>
    </recommendedName>
</protein>
<accession>A0A975IZ39</accession>
<evidence type="ECO:0000256" key="7">
    <source>
        <dbReference type="RuleBase" id="RU003313"/>
    </source>
</evidence>
<feature type="binding site" evidence="6">
    <location>
        <begin position="351"/>
        <end position="354"/>
    </location>
    <ligand>
        <name>GTP</name>
        <dbReference type="ChEBI" id="CHEBI:37565"/>
    </ligand>
</feature>
<dbReference type="GO" id="GO:0005525">
    <property type="term" value="F:GTP binding"/>
    <property type="evidence" value="ECO:0007669"/>
    <property type="project" value="UniProtKB-UniRule"/>
</dbReference>
<keyword evidence="3 6" id="KW-0547">Nucleotide-binding</keyword>
<evidence type="ECO:0000259" key="9">
    <source>
        <dbReference type="PROSITE" id="PS51709"/>
    </source>
</evidence>
<comment type="similarity">
    <text evidence="1 6 7">Belongs to the TRAFAC class TrmE-Era-EngA-EngB-Septin-like GTPase superfamily. TrmE GTPase family.</text>
</comment>
<dbReference type="SUPFAM" id="SSF52540">
    <property type="entry name" value="P-loop containing nucleoside triphosphate hydrolases"/>
    <property type="match status" value="1"/>
</dbReference>
<dbReference type="InterPro" id="IPR018948">
    <property type="entry name" value="GTP-bd_TrmE_N"/>
</dbReference>
<dbReference type="SUPFAM" id="SSF116878">
    <property type="entry name" value="TrmE connector domain"/>
    <property type="match status" value="1"/>
</dbReference>
<dbReference type="InterPro" id="IPR031168">
    <property type="entry name" value="G_TrmE"/>
</dbReference>
<keyword evidence="6 10" id="KW-0378">Hydrolase</keyword>
<dbReference type="Pfam" id="PF01926">
    <property type="entry name" value="MMR_HSR1"/>
    <property type="match status" value="1"/>
</dbReference>
<dbReference type="PANTHER" id="PTHR42714:SF2">
    <property type="entry name" value="TRNA MODIFICATION GTPASE GTPBP3, MITOCHONDRIAL"/>
    <property type="match status" value="1"/>
</dbReference>
<dbReference type="Gene3D" id="1.20.120.430">
    <property type="entry name" value="tRNA modification GTPase MnmE domain 2"/>
    <property type="match status" value="1"/>
</dbReference>
<comment type="subcellular location">
    <subcellularLocation>
        <location evidence="6">Cytoplasm</location>
    </subcellularLocation>
</comment>
<dbReference type="InterPro" id="IPR027417">
    <property type="entry name" value="P-loop_NTPase"/>
</dbReference>
<dbReference type="Gene3D" id="3.40.50.300">
    <property type="entry name" value="P-loop containing nucleotide triphosphate hydrolases"/>
    <property type="match status" value="1"/>
</dbReference>
<dbReference type="InterPro" id="IPR025867">
    <property type="entry name" value="MnmE_helical"/>
</dbReference>
<feature type="binding site" evidence="6">
    <location>
        <position position="270"/>
    </location>
    <ligand>
        <name>K(+)</name>
        <dbReference type="ChEBI" id="CHEBI:29103"/>
    </ligand>
</feature>
<dbReference type="Gene3D" id="3.30.1360.120">
    <property type="entry name" value="Probable tRNA modification gtpase trme, domain 1"/>
    <property type="match status" value="1"/>
</dbReference>
<dbReference type="InterPro" id="IPR006073">
    <property type="entry name" value="GTP-bd"/>
</dbReference>
<dbReference type="GO" id="GO:0005737">
    <property type="term" value="C:cytoplasm"/>
    <property type="evidence" value="ECO:0007669"/>
    <property type="project" value="UniProtKB-SubCell"/>
</dbReference>
<evidence type="ECO:0000256" key="4">
    <source>
        <dbReference type="ARBA" id="ARBA00022958"/>
    </source>
</evidence>
<dbReference type="NCBIfam" id="TIGR00450">
    <property type="entry name" value="mnmE_trmE_thdF"/>
    <property type="match status" value="1"/>
</dbReference>
<keyword evidence="11" id="KW-1185">Reference proteome</keyword>
<dbReference type="PANTHER" id="PTHR42714">
    <property type="entry name" value="TRNA MODIFICATION GTPASE GTPBP3"/>
    <property type="match status" value="1"/>
</dbReference>
<dbReference type="GO" id="GO:0030488">
    <property type="term" value="P:tRNA methylation"/>
    <property type="evidence" value="ECO:0007669"/>
    <property type="project" value="TreeGrafter"/>
</dbReference>
<dbReference type="CDD" id="cd14858">
    <property type="entry name" value="TrmE_N"/>
    <property type="match status" value="1"/>
</dbReference>
<comment type="function">
    <text evidence="6">Exhibits a very high intrinsic GTPase hydrolysis rate. Involved in the addition of a carboxymethylaminomethyl (cmnm) group at the wobble position (U34) of certain tRNAs, forming tRNA-cmnm(5)s(2)U34.</text>
</comment>
<comment type="subunit">
    <text evidence="6">Homodimer. Heterotetramer of two MnmE and two MnmG subunits.</text>
</comment>
<dbReference type="Pfam" id="PF10396">
    <property type="entry name" value="TrmE_N"/>
    <property type="match status" value="1"/>
</dbReference>
<reference evidence="10" key="1">
    <citation type="submission" date="2021-04" db="EMBL/GenBank/DDBJ databases">
        <title>Luteolibacter sp. 32A isolated from the skin of an Anderson's salamander (Ambystoma andersonii).</title>
        <authorList>
            <person name="Spergser J."/>
            <person name="Busse H.-J."/>
        </authorList>
    </citation>
    <scope>NUCLEOTIDE SEQUENCE</scope>
    <source>
        <strain evidence="10">32A</strain>
    </source>
</reference>
<evidence type="ECO:0000313" key="11">
    <source>
        <dbReference type="Proteomes" id="UP000676169"/>
    </source>
</evidence>
<keyword evidence="2 6" id="KW-0819">tRNA processing</keyword>
<comment type="cofactor">
    <cofactor evidence="6">
        <name>K(+)</name>
        <dbReference type="ChEBI" id="CHEBI:29103"/>
    </cofactor>
    <text evidence="6">Binds 1 potassium ion per subunit.</text>
</comment>
<dbReference type="EC" id="3.6.-.-" evidence="6"/>
<evidence type="ECO:0000256" key="1">
    <source>
        <dbReference type="ARBA" id="ARBA00011043"/>
    </source>
</evidence>
<evidence type="ECO:0000256" key="6">
    <source>
        <dbReference type="HAMAP-Rule" id="MF_00379"/>
    </source>
</evidence>
<dbReference type="InterPro" id="IPR027368">
    <property type="entry name" value="MnmE_dom2"/>
</dbReference>
<evidence type="ECO:0000256" key="3">
    <source>
        <dbReference type="ARBA" id="ARBA00022741"/>
    </source>
</evidence>
<keyword evidence="6" id="KW-0963">Cytoplasm</keyword>
<evidence type="ECO:0000313" key="10">
    <source>
        <dbReference type="EMBL" id="QUE49290.1"/>
    </source>
</evidence>
<feature type="binding site" evidence="6">
    <location>
        <begin position="268"/>
        <end position="274"/>
    </location>
    <ligand>
        <name>GTP</name>
        <dbReference type="ChEBI" id="CHEBI:37565"/>
    </ligand>
</feature>
<keyword evidence="5 6" id="KW-0342">GTP-binding</keyword>
<dbReference type="GO" id="GO:0003924">
    <property type="term" value="F:GTPase activity"/>
    <property type="evidence" value="ECO:0007669"/>
    <property type="project" value="UniProtKB-UniRule"/>
</dbReference>
<feature type="binding site" evidence="6">
    <location>
        <position position="44"/>
    </location>
    <ligand>
        <name>(6S)-5-formyl-5,6,7,8-tetrahydrofolate</name>
        <dbReference type="ChEBI" id="CHEBI:57457"/>
    </ligand>
</feature>
<dbReference type="PROSITE" id="PS51709">
    <property type="entry name" value="G_TRME"/>
    <property type="match status" value="1"/>
</dbReference>
<feature type="region of interest" description="Disordered" evidence="8">
    <location>
        <begin position="1"/>
        <end position="24"/>
    </location>
</feature>
<dbReference type="Proteomes" id="UP000676169">
    <property type="component" value="Chromosome"/>
</dbReference>
<organism evidence="10 11">
    <name type="scientific">Luteolibacter ambystomatis</name>
    <dbReference type="NCBI Taxonomy" id="2824561"/>
    <lineage>
        <taxon>Bacteria</taxon>
        <taxon>Pseudomonadati</taxon>
        <taxon>Verrucomicrobiota</taxon>
        <taxon>Verrucomicrobiia</taxon>
        <taxon>Verrucomicrobiales</taxon>
        <taxon>Verrucomicrobiaceae</taxon>
        <taxon>Luteolibacter</taxon>
    </lineage>
</organism>
<dbReference type="GO" id="GO:0046872">
    <property type="term" value="F:metal ion binding"/>
    <property type="evidence" value="ECO:0007669"/>
    <property type="project" value="UniProtKB-KW"/>
</dbReference>
<feature type="binding site" evidence="6">
    <location>
        <position position="143"/>
    </location>
    <ligand>
        <name>(6S)-5-formyl-5,6,7,8-tetrahydrofolate</name>
        <dbReference type="ChEBI" id="CHEBI:57457"/>
    </ligand>
</feature>
<comment type="caution">
    <text evidence="6">Lacks conserved residue(s) required for the propagation of feature annotation.</text>
</comment>
<keyword evidence="6" id="KW-0479">Metal-binding</keyword>
<dbReference type="InterPro" id="IPR005225">
    <property type="entry name" value="Small_GTP-bd"/>
</dbReference>
<keyword evidence="4 6" id="KW-0630">Potassium</keyword>
<dbReference type="HAMAP" id="MF_00379">
    <property type="entry name" value="GTPase_MnmE"/>
    <property type="match status" value="1"/>
</dbReference>